<dbReference type="AlphaFoldDB" id="A0A940DH02"/>
<dbReference type="SUPFAM" id="SSF52317">
    <property type="entry name" value="Class I glutamine amidotransferase-like"/>
    <property type="match status" value="1"/>
</dbReference>
<dbReference type="CDD" id="cd02204">
    <property type="entry name" value="PurL_repeat2"/>
    <property type="match status" value="1"/>
</dbReference>
<sequence length="828" mass="88539">RLETGYVIGGTRADNVIRQRPAPGDVVLLVGGDTGRDGCGGATGSSKAHNVHSVDACGAEVQKGNPPEERKLQRLFRNPEAARMIKLCNDFGAGGVCVAIGELSDGLDISLDKVSKKCEGLTATELAISESQERMAVVVDKENAARFTELAAEENLKATAVAVVTDTARLRMFYKEETIVDIERAFLDTNGVKQEQNVTVEGGVGSYFDELDAETEKLVREGNTAGALKKALSSLACCSRKGAGETFDSTIGAGSVYMPFGGKTQLTPALIMGAKPHVTGFTHTVTCSSYGLYPDLMISSPYTGAIYAIVAAASKLVASGVKYDTIRLTLQEFFKRLNKDEKRWGEPFEALLGAFDAQYNMKLAAIGGKDSMSGTFENIDVPPTLIAFAMGIGRDDKLVTNVFPAEGYIYRFGVKRDEYGRPDYEALKKSYELIEKLISDGEVAASAVVEEGGFAVALARSLMGDMHGAVLERPLTRDDFTPAIGDVILVTRDRIDSPLAELKGRLSAEAVVREGSRLISVKELVSAYVSTLEEVFPTTARAAGEAENASFLSGKTFASSGFGKPRVFIPVFPGTNCEYDTAGAFERAGGIPEIFVVKNRSAQDIEQSISAMRKLLDSSEIIAFPGGFSGGDEPDGSGKFIATAFRNPALKEGVEELLYKRGGLALGICNGFQALIKLGLLPFGRIEPQTPSSATLTFNNIARHVSTIVEVRVATDASPWLTGVKPGEVYKVPVSHGEGKFVADAATIATLVKNGQIATQYADPFGNAAMLSPFNPNGSVNAIEGIISPDGRIFGKMGHAERWREGLYLNVKGDYDMKIFASGVKYFL</sequence>
<protein>
    <submittedName>
        <fullName evidence="2">Phosphoribosylformylglycinamidine synthase subunit PurQ</fullName>
    </submittedName>
</protein>
<dbReference type="GO" id="GO:0006164">
    <property type="term" value="P:purine nucleotide biosynthetic process"/>
    <property type="evidence" value="ECO:0007669"/>
    <property type="project" value="TreeGrafter"/>
</dbReference>
<accession>A0A940DH02</accession>
<dbReference type="GO" id="GO:0004642">
    <property type="term" value="F:phosphoribosylformylglycinamidine synthase activity"/>
    <property type="evidence" value="ECO:0007669"/>
    <property type="project" value="TreeGrafter"/>
</dbReference>
<evidence type="ECO:0000259" key="1">
    <source>
        <dbReference type="Pfam" id="PF02769"/>
    </source>
</evidence>
<proteinExistence type="predicted"/>
<evidence type="ECO:0000313" key="2">
    <source>
        <dbReference type="EMBL" id="MBO8424199.1"/>
    </source>
</evidence>
<dbReference type="Gene3D" id="3.90.650.10">
    <property type="entry name" value="PurM-like C-terminal domain"/>
    <property type="match status" value="1"/>
</dbReference>
<dbReference type="InterPro" id="IPR036676">
    <property type="entry name" value="PurM-like_C_sf"/>
</dbReference>
<dbReference type="InterPro" id="IPR036921">
    <property type="entry name" value="PurM-like_N_sf"/>
</dbReference>
<reference evidence="2" key="1">
    <citation type="submission" date="2020-10" db="EMBL/GenBank/DDBJ databases">
        <authorList>
            <person name="Gilroy R."/>
        </authorList>
    </citation>
    <scope>NUCLEOTIDE SEQUENCE</scope>
    <source>
        <strain evidence="2">517</strain>
    </source>
</reference>
<dbReference type="EMBL" id="JADINF010000104">
    <property type="protein sequence ID" value="MBO8424199.1"/>
    <property type="molecule type" value="Genomic_DNA"/>
</dbReference>
<reference evidence="2" key="2">
    <citation type="journal article" date="2021" name="PeerJ">
        <title>Extensive microbial diversity within the chicken gut microbiome revealed by metagenomics and culture.</title>
        <authorList>
            <person name="Gilroy R."/>
            <person name="Ravi A."/>
            <person name="Getino M."/>
            <person name="Pursley I."/>
            <person name="Horton D.L."/>
            <person name="Alikhan N.F."/>
            <person name="Baker D."/>
            <person name="Gharbi K."/>
            <person name="Hall N."/>
            <person name="Watson M."/>
            <person name="Adriaenssens E.M."/>
            <person name="Foster-Nyarko E."/>
            <person name="Jarju S."/>
            <person name="Secka A."/>
            <person name="Antonio M."/>
            <person name="Oren A."/>
            <person name="Chaudhuri R.R."/>
            <person name="La Ragione R."/>
            <person name="Hildebrand F."/>
            <person name="Pallen M.J."/>
        </authorList>
    </citation>
    <scope>NUCLEOTIDE SEQUENCE</scope>
    <source>
        <strain evidence="2">517</strain>
    </source>
</reference>
<feature type="non-terminal residue" evidence="2">
    <location>
        <position position="1"/>
    </location>
</feature>
<name>A0A940DH02_9FIRM</name>
<dbReference type="SUPFAM" id="SSF56042">
    <property type="entry name" value="PurM C-terminal domain-like"/>
    <property type="match status" value="2"/>
</dbReference>
<dbReference type="PANTHER" id="PTHR10099">
    <property type="entry name" value="PHOSPHORIBOSYLFORMYLGLYCINAMIDINE SYNTHASE"/>
    <property type="match status" value="1"/>
</dbReference>
<dbReference type="SUPFAM" id="SSF55326">
    <property type="entry name" value="PurM N-terminal domain-like"/>
    <property type="match status" value="1"/>
</dbReference>
<dbReference type="SMART" id="SM01211">
    <property type="entry name" value="GATase_5"/>
    <property type="match status" value="1"/>
</dbReference>
<dbReference type="Gene3D" id="3.30.1330.10">
    <property type="entry name" value="PurM-like, N-terminal domain"/>
    <property type="match status" value="1"/>
</dbReference>
<gene>
    <name evidence="2" type="ORF">IAB16_04205</name>
</gene>
<dbReference type="Pfam" id="PF13507">
    <property type="entry name" value="GATase_5"/>
    <property type="match status" value="1"/>
</dbReference>
<dbReference type="GO" id="GO:0005737">
    <property type="term" value="C:cytoplasm"/>
    <property type="evidence" value="ECO:0007669"/>
    <property type="project" value="TreeGrafter"/>
</dbReference>
<dbReference type="InterPro" id="IPR010918">
    <property type="entry name" value="PurM-like_C_dom"/>
</dbReference>
<evidence type="ECO:0000313" key="3">
    <source>
        <dbReference type="Proteomes" id="UP000727857"/>
    </source>
</evidence>
<organism evidence="2 3">
    <name type="scientific">Candidatus Stercoripulliclostridium pullicola</name>
    <dbReference type="NCBI Taxonomy" id="2840953"/>
    <lineage>
        <taxon>Bacteria</taxon>
        <taxon>Bacillati</taxon>
        <taxon>Bacillota</taxon>
        <taxon>Clostridia</taxon>
        <taxon>Eubacteriales</taxon>
        <taxon>Candidatus Stercoripulliclostridium</taxon>
    </lineage>
</organism>
<dbReference type="Proteomes" id="UP000727857">
    <property type="component" value="Unassembled WGS sequence"/>
</dbReference>
<dbReference type="Gene3D" id="3.40.50.880">
    <property type="match status" value="1"/>
</dbReference>
<dbReference type="PANTHER" id="PTHR10099:SF1">
    <property type="entry name" value="PHOSPHORIBOSYLFORMYLGLYCINAMIDINE SYNTHASE"/>
    <property type="match status" value="1"/>
</dbReference>
<comment type="caution">
    <text evidence="2">The sequence shown here is derived from an EMBL/GenBank/DDBJ whole genome shotgun (WGS) entry which is preliminary data.</text>
</comment>
<dbReference type="Pfam" id="PF02769">
    <property type="entry name" value="AIRS_C"/>
    <property type="match status" value="1"/>
</dbReference>
<dbReference type="PROSITE" id="PS51273">
    <property type="entry name" value="GATASE_TYPE_1"/>
    <property type="match status" value="1"/>
</dbReference>
<feature type="domain" description="PurM-like C-terminal" evidence="1">
    <location>
        <begin position="23"/>
        <end position="174"/>
    </location>
</feature>
<dbReference type="InterPro" id="IPR029062">
    <property type="entry name" value="Class_I_gatase-like"/>
</dbReference>